<dbReference type="STRING" id="272844.PAB1687"/>
<reference evidence="1 2" key="1">
    <citation type="journal article" date="2003" name="Mol. Microbiol.">
        <title>An integrated analysis of the genome of the hyperthermophilic archaeon Pyrococcus abyssi.</title>
        <authorList>
            <person name="Cohen G."/>
            <person name="Barbe V."/>
            <person name="Flament D."/>
            <person name="Galperin M."/>
            <person name="Heilig R."/>
            <person name="Ripp R."/>
            <person name="Lecompte O."/>
            <person name="Prieur D."/>
            <person name="Poch O."/>
            <person name="Quellerou J."/>
            <person name="Thierry J.C."/>
            <person name="Van der Oost J."/>
            <person name="Weissenbach J."/>
            <person name="Zivanovic Y."/>
            <person name="Forterre P."/>
        </authorList>
    </citation>
    <scope>NUCLEOTIDE SEQUENCE [LARGE SCALE GENOMIC DNA]</scope>
    <source>
        <strain evidence="2">GE5 / Orsay</strain>
    </source>
</reference>
<evidence type="ECO:0000313" key="2">
    <source>
        <dbReference type="Proteomes" id="UP000000810"/>
    </source>
</evidence>
<dbReference type="InterPro" id="IPR010153">
    <property type="entry name" value="CRISPR-assoc_prot_Cas5a-typ"/>
</dbReference>
<dbReference type="CDD" id="cd09753">
    <property type="entry name" value="Cas5_I-A"/>
    <property type="match status" value="1"/>
</dbReference>
<organism evidence="1 2">
    <name type="scientific">Pyrococcus abyssi (strain GE5 / Orsay)</name>
    <dbReference type="NCBI Taxonomy" id="272844"/>
    <lineage>
        <taxon>Archaea</taxon>
        <taxon>Methanobacteriati</taxon>
        <taxon>Methanobacteriota</taxon>
        <taxon>Thermococci</taxon>
        <taxon>Thermococcales</taxon>
        <taxon>Thermococcaceae</taxon>
        <taxon>Pyrococcus</taxon>
    </lineage>
</organism>
<dbReference type="KEGG" id="pab:PAB1687"/>
<proteinExistence type="predicted"/>
<dbReference type="HOGENOM" id="CLU_100861_0_0_2"/>
<evidence type="ECO:0008006" key="3">
    <source>
        <dbReference type="Google" id="ProtNLM"/>
    </source>
</evidence>
<dbReference type="Proteomes" id="UP000000810">
    <property type="component" value="Chromosome"/>
</dbReference>
<dbReference type="EMBL" id="AJ248286">
    <property type="protein sequence ID" value="CAB49935.1"/>
    <property type="molecule type" value="Genomic_DNA"/>
</dbReference>
<dbReference type="NCBIfam" id="TIGR01874">
    <property type="entry name" value="cas_cas5a"/>
    <property type="match status" value="1"/>
</dbReference>
<dbReference type="Gene3D" id="3.30.70.3120">
    <property type="match status" value="1"/>
</dbReference>
<dbReference type="PATRIC" id="fig|272844.11.peg.1078"/>
<dbReference type="AlphaFoldDB" id="Q9UZX1"/>
<protein>
    <recommendedName>
        <fullName evidence="3">CRISPR-associated protein Cas5</fullName>
    </recommendedName>
</protein>
<keyword evidence="2" id="KW-1185">Reference proteome</keyword>
<dbReference type="InterPro" id="IPR053725">
    <property type="entry name" value="CRISPR_Cas5_sf"/>
</dbReference>
<dbReference type="eggNOG" id="arCOG02670">
    <property type="taxonomic scope" value="Archaea"/>
</dbReference>
<sequence length="256" mass="28612">MSIYARRNTFEVISLVFFLKVEASPSGIIALRSLPQSKMRNALRYIPPSTLIGAIAYPLFHIAGYRGETLIDRRNPRSAADKIKDLFLWVTVKGSIKPIIYGSILKINRLHRGSVESAVTSFPFAVMYGEQDYSISFVYLLKEEAVANSTYTLKDFERAAWGISRLGSRESIVSVESVKSGKAKIREGKEARTSYAFPFAGKEVEGEGTLQAVFDWRRGIGSYSNPQYILMFYPDGEVTVRGELKVVSLDGEEVVL</sequence>
<gene>
    <name evidence="1" type="ORF">PAB1687</name>
</gene>
<dbReference type="PIR" id="B75079">
    <property type="entry name" value="B75079"/>
</dbReference>
<accession>Q9UZX1</accession>
<name>Q9UZX1_PYRAB</name>
<evidence type="ECO:0000313" key="1">
    <source>
        <dbReference type="EMBL" id="CAB49935.1"/>
    </source>
</evidence>